<evidence type="ECO:0000313" key="2">
    <source>
        <dbReference type="Proteomes" id="UP000472372"/>
    </source>
</evidence>
<protein>
    <submittedName>
        <fullName evidence="1">Uncharacterized protein</fullName>
    </submittedName>
</protein>
<name>A0A6S6VX54_9PLEO</name>
<proteinExistence type="predicted"/>
<reference evidence="1" key="1">
    <citation type="submission" date="2021-02" db="EMBL/GenBank/DDBJ databases">
        <authorList>
            <person name="Syme A R."/>
            <person name="Syme A R."/>
            <person name="Moolhuijzen P."/>
        </authorList>
    </citation>
    <scope>NUCLEOTIDE SEQUENCE</scope>
    <source>
        <strain evidence="1">W1-1</strain>
    </source>
</reference>
<evidence type="ECO:0000313" key="1">
    <source>
        <dbReference type="EMBL" id="CAE7022161.1"/>
    </source>
</evidence>
<sequence length="66" mass="7282">MGSRPLVFSCVCFVSVPNLYRGSELGLPSPSSKKLALPHFVYDMEGVDLCSDLYIAFSFSTRGNFK</sequence>
<accession>A0A6S6VX54</accession>
<dbReference type="EMBL" id="HG992979">
    <property type="protein sequence ID" value="CAE7022161.1"/>
    <property type="molecule type" value="Genomic_DNA"/>
</dbReference>
<organism evidence="1 2">
    <name type="scientific">Pyrenophora teres f. teres</name>
    <dbReference type="NCBI Taxonomy" id="97479"/>
    <lineage>
        <taxon>Eukaryota</taxon>
        <taxon>Fungi</taxon>
        <taxon>Dikarya</taxon>
        <taxon>Ascomycota</taxon>
        <taxon>Pezizomycotina</taxon>
        <taxon>Dothideomycetes</taxon>
        <taxon>Pleosporomycetidae</taxon>
        <taxon>Pleosporales</taxon>
        <taxon>Pleosporineae</taxon>
        <taxon>Pleosporaceae</taxon>
        <taxon>Pyrenophora</taxon>
    </lineage>
</organism>
<gene>
    <name evidence="1" type="ORF">PTTW11_03384</name>
</gene>
<dbReference type="Proteomes" id="UP000472372">
    <property type="component" value="Chromosome 3"/>
</dbReference>
<dbReference type="AlphaFoldDB" id="A0A6S6VX54"/>